<keyword evidence="3" id="KW-0547">Nucleotide-binding</keyword>
<accession>F2IWX5</accession>
<evidence type="ECO:0000256" key="3">
    <source>
        <dbReference type="ARBA" id="ARBA00022741"/>
    </source>
</evidence>
<evidence type="ECO:0000259" key="6">
    <source>
        <dbReference type="PROSITE" id="PS50893"/>
    </source>
</evidence>
<dbReference type="GO" id="GO:0016887">
    <property type="term" value="F:ATP hydrolysis activity"/>
    <property type="evidence" value="ECO:0007669"/>
    <property type="project" value="InterPro"/>
</dbReference>
<evidence type="ECO:0000256" key="5">
    <source>
        <dbReference type="ARBA" id="ARBA00022970"/>
    </source>
</evidence>
<dbReference type="PANTHER" id="PTHR43820">
    <property type="entry name" value="HIGH-AFFINITY BRANCHED-CHAIN AMINO ACID TRANSPORT ATP-BINDING PROTEIN LIVF"/>
    <property type="match status" value="1"/>
</dbReference>
<dbReference type="Pfam" id="PF00005">
    <property type="entry name" value="ABC_tran"/>
    <property type="match status" value="1"/>
</dbReference>
<dbReference type="eggNOG" id="COG0410">
    <property type="taxonomic scope" value="Bacteria"/>
</dbReference>
<gene>
    <name evidence="7" type="primary">livF</name>
    <name evidence="7" type="ordered locus">SL003B_3130</name>
</gene>
<dbReference type="PANTHER" id="PTHR43820:SF2">
    <property type="entry name" value="ABC TRANSPORTER ATP-BINDING PROTEIN"/>
    <property type="match status" value="1"/>
</dbReference>
<dbReference type="HOGENOM" id="CLU_000604_1_2_5"/>
<evidence type="ECO:0000313" key="7">
    <source>
        <dbReference type="EMBL" id="ADZ71552.1"/>
    </source>
</evidence>
<dbReference type="InterPro" id="IPR052156">
    <property type="entry name" value="BCAA_Transport_ATP-bd_LivF"/>
</dbReference>
<evidence type="ECO:0000256" key="1">
    <source>
        <dbReference type="ARBA" id="ARBA00005417"/>
    </source>
</evidence>
<dbReference type="GO" id="GO:0015807">
    <property type="term" value="P:L-amino acid transport"/>
    <property type="evidence" value="ECO:0007669"/>
    <property type="project" value="TreeGrafter"/>
</dbReference>
<organism evidence="7 8">
    <name type="scientific">Polymorphum gilvum (strain LMG 25793 / CGMCC 1.9160 / SL003B-26A1)</name>
    <dbReference type="NCBI Taxonomy" id="991905"/>
    <lineage>
        <taxon>Bacteria</taxon>
        <taxon>Pseudomonadati</taxon>
        <taxon>Pseudomonadota</taxon>
        <taxon>Alphaproteobacteria</taxon>
        <taxon>Rhodobacterales</taxon>
        <taxon>Paracoccaceae</taxon>
        <taxon>Polymorphum</taxon>
    </lineage>
</organism>
<evidence type="ECO:0000256" key="2">
    <source>
        <dbReference type="ARBA" id="ARBA00022448"/>
    </source>
</evidence>
<keyword evidence="8" id="KW-1185">Reference proteome</keyword>
<protein>
    <submittedName>
        <fullName evidence="7">ABC-type branched-chain amino acid transport system, ATPase component protein</fullName>
    </submittedName>
</protein>
<dbReference type="SUPFAM" id="SSF52540">
    <property type="entry name" value="P-loop containing nucleoside triphosphate hydrolases"/>
    <property type="match status" value="1"/>
</dbReference>
<proteinExistence type="inferred from homology"/>
<sequence>MALLEIETLTSGYGEAIVLEEMSLAIAESEGLAVLGRNGVGKTTLMLAIMGHIRQFGGTVRWSGRDISRLPANARVHLGIGWVPQERDIFKSLTVEENLMVAERVGRFDAAAIYDLFPRLRERRRNMGDKLSGGEQQMLAIGRALMTNPKLLLLDEPFEGLAPIIVEELEDTIRRLRRDYGFATVIVEQHAEDALRLSDRAIVLDRGRIVLEGLAQDLLDDFDSVQRWIAV</sequence>
<dbReference type="Gene3D" id="3.40.50.300">
    <property type="entry name" value="P-loop containing nucleotide triphosphate hydrolases"/>
    <property type="match status" value="1"/>
</dbReference>
<dbReference type="AlphaFoldDB" id="F2IWX5"/>
<keyword evidence="5" id="KW-0029">Amino-acid transport</keyword>
<comment type="similarity">
    <text evidence="1">Belongs to the ABC transporter superfamily.</text>
</comment>
<name>F2IWX5_POLGS</name>
<dbReference type="Proteomes" id="UP000008130">
    <property type="component" value="Chromosome"/>
</dbReference>
<dbReference type="KEGG" id="pgv:SL003B_3130"/>
<evidence type="ECO:0000256" key="4">
    <source>
        <dbReference type="ARBA" id="ARBA00022840"/>
    </source>
</evidence>
<dbReference type="PATRIC" id="fig|991905.3.peg.3215"/>
<dbReference type="RefSeq" id="WP_013653863.1">
    <property type="nucleotide sequence ID" value="NC_015259.1"/>
</dbReference>
<dbReference type="PROSITE" id="PS00211">
    <property type="entry name" value="ABC_TRANSPORTER_1"/>
    <property type="match status" value="1"/>
</dbReference>
<dbReference type="CDD" id="cd03224">
    <property type="entry name" value="ABC_TM1139_LivF_branched"/>
    <property type="match status" value="1"/>
</dbReference>
<dbReference type="EMBL" id="CP002568">
    <property type="protein sequence ID" value="ADZ71552.1"/>
    <property type="molecule type" value="Genomic_DNA"/>
</dbReference>
<keyword evidence="2" id="KW-0813">Transport</keyword>
<keyword evidence="4" id="KW-0067">ATP-binding</keyword>
<reference evidence="7 8" key="1">
    <citation type="journal article" date="2011" name="J. Bacteriol.">
        <title>Complete genome sequence of Polymorphum gilvum SL003B-26A1T, a crude oil-degrading bacterium from oil-polluted saline soil.</title>
        <authorList>
            <person name="Li S.G."/>
            <person name="Tang Y.Q."/>
            <person name="Nie Y."/>
            <person name="Cai M."/>
            <person name="Wu X.L."/>
        </authorList>
    </citation>
    <scope>NUCLEOTIDE SEQUENCE [LARGE SCALE GENOMIC DNA]</scope>
    <source>
        <strain evidence="8">LMG 25793 / CGMCC 1.9160 / SL003B-26A1</strain>
    </source>
</reference>
<dbReference type="GO" id="GO:0005524">
    <property type="term" value="F:ATP binding"/>
    <property type="evidence" value="ECO:0007669"/>
    <property type="project" value="UniProtKB-KW"/>
</dbReference>
<dbReference type="InterPro" id="IPR027417">
    <property type="entry name" value="P-loop_NTPase"/>
</dbReference>
<dbReference type="GO" id="GO:0015658">
    <property type="term" value="F:branched-chain amino acid transmembrane transporter activity"/>
    <property type="evidence" value="ECO:0007669"/>
    <property type="project" value="TreeGrafter"/>
</dbReference>
<evidence type="ECO:0000313" key="8">
    <source>
        <dbReference type="Proteomes" id="UP000008130"/>
    </source>
</evidence>
<dbReference type="STRING" id="991905.SL003B_3130"/>
<dbReference type="SMART" id="SM00382">
    <property type="entry name" value="AAA"/>
    <property type="match status" value="1"/>
</dbReference>
<dbReference type="InterPro" id="IPR017871">
    <property type="entry name" value="ABC_transporter-like_CS"/>
</dbReference>
<dbReference type="InterPro" id="IPR003439">
    <property type="entry name" value="ABC_transporter-like_ATP-bd"/>
</dbReference>
<feature type="domain" description="ABC transporter" evidence="6">
    <location>
        <begin position="4"/>
        <end position="231"/>
    </location>
</feature>
<dbReference type="PROSITE" id="PS50893">
    <property type="entry name" value="ABC_TRANSPORTER_2"/>
    <property type="match status" value="1"/>
</dbReference>
<dbReference type="InterPro" id="IPR003593">
    <property type="entry name" value="AAA+_ATPase"/>
</dbReference>